<organism evidence="5 6">
    <name type="scientific">Silvibacterium dinghuense</name>
    <dbReference type="NCBI Taxonomy" id="1560006"/>
    <lineage>
        <taxon>Bacteria</taxon>
        <taxon>Pseudomonadati</taxon>
        <taxon>Acidobacteriota</taxon>
        <taxon>Terriglobia</taxon>
        <taxon>Terriglobales</taxon>
        <taxon>Acidobacteriaceae</taxon>
        <taxon>Silvibacterium</taxon>
    </lineage>
</organism>
<dbReference type="InterPro" id="IPR025997">
    <property type="entry name" value="SBP_2_dom"/>
</dbReference>
<feature type="domain" description="Periplasmic binding protein" evidence="4">
    <location>
        <begin position="80"/>
        <end position="329"/>
    </location>
</feature>
<proteinExistence type="inferred from homology"/>
<comment type="subcellular location">
    <subcellularLocation>
        <location evidence="1">Cell envelope</location>
    </subcellularLocation>
</comment>
<dbReference type="GO" id="GO:0030313">
    <property type="term" value="C:cell envelope"/>
    <property type="evidence" value="ECO:0007669"/>
    <property type="project" value="UniProtKB-SubCell"/>
</dbReference>
<evidence type="ECO:0000259" key="4">
    <source>
        <dbReference type="Pfam" id="PF13407"/>
    </source>
</evidence>
<evidence type="ECO:0000256" key="2">
    <source>
        <dbReference type="ARBA" id="ARBA00007639"/>
    </source>
</evidence>
<comment type="similarity">
    <text evidence="2">Belongs to the bacterial solute-binding protein 2 family.</text>
</comment>
<accession>A0A4Q1SE42</accession>
<protein>
    <recommendedName>
        <fullName evidence="4">Periplasmic binding protein domain-containing protein</fullName>
    </recommendedName>
</protein>
<dbReference type="AlphaFoldDB" id="A0A4Q1SE42"/>
<dbReference type="Proteomes" id="UP000290253">
    <property type="component" value="Unassembled WGS sequence"/>
</dbReference>
<gene>
    <name evidence="5" type="ORF">ESZ00_11310</name>
</gene>
<comment type="caution">
    <text evidence="5">The sequence shown here is derived from an EMBL/GenBank/DDBJ whole genome shotgun (WGS) entry which is preliminary data.</text>
</comment>
<dbReference type="GO" id="GO:0030246">
    <property type="term" value="F:carbohydrate binding"/>
    <property type="evidence" value="ECO:0007669"/>
    <property type="project" value="UniProtKB-ARBA"/>
</dbReference>
<dbReference type="InterPro" id="IPR028082">
    <property type="entry name" value="Peripla_BP_I"/>
</dbReference>
<dbReference type="Pfam" id="PF13407">
    <property type="entry name" value="Peripla_BP_4"/>
    <property type="match status" value="1"/>
</dbReference>
<sequence>MSDRHEPPRSALSSPNGLGTAADGVVLLWWGGCERASPPGRRHTMSTRTKLRFDLQRTAWMLLMLLPLLGSCHRQPSVVIAVIPRTSGVLMWEPEHGGALATALPQGADIYWNAPTREDDIQGQIALVDRVASRSYQGLVLSPDHALALITPVRRAIARGLPTVVLGSPLAMPAGNGLWYVLNDEQTGARMAAQRLTAMLGGKGSIAVLGINPDITGIVERARLFEGDLAQSAPEIRVVVNRSGSFNLPHEQQVAEETLREHPEIDVIVTMTATAMHSALAAIAASPEKHIRVIAFDPDSLTFDSPNLDSMIFENTRRMGTEAVQLLLAEHRGISQPAVTYVEPVLVTRENIHTDEVTQLTSMDWRPARMRWKWSVGP</sequence>
<evidence type="ECO:0000256" key="1">
    <source>
        <dbReference type="ARBA" id="ARBA00004196"/>
    </source>
</evidence>
<dbReference type="PANTHER" id="PTHR46847">
    <property type="entry name" value="D-ALLOSE-BINDING PERIPLASMIC PROTEIN-RELATED"/>
    <property type="match status" value="1"/>
</dbReference>
<dbReference type="OrthoDB" id="113001at2"/>
<dbReference type="Gene3D" id="3.40.50.2300">
    <property type="match status" value="2"/>
</dbReference>
<reference evidence="5 6" key="1">
    <citation type="journal article" date="2016" name="Int. J. Syst. Evol. Microbiol.">
        <title>Acidipila dinghuensis sp. nov., an acidobacterium isolated from forest soil.</title>
        <authorList>
            <person name="Jiang Y.W."/>
            <person name="Wang J."/>
            <person name="Chen M.H."/>
            <person name="Lv Y.Y."/>
            <person name="Qiu L.H."/>
        </authorList>
    </citation>
    <scope>NUCLEOTIDE SEQUENCE [LARGE SCALE GENOMIC DNA]</scope>
    <source>
        <strain evidence="5 6">DHOF10</strain>
    </source>
</reference>
<evidence type="ECO:0000313" key="5">
    <source>
        <dbReference type="EMBL" id="RXS95188.1"/>
    </source>
</evidence>
<dbReference type="SUPFAM" id="SSF53822">
    <property type="entry name" value="Periplasmic binding protein-like I"/>
    <property type="match status" value="1"/>
</dbReference>
<keyword evidence="6" id="KW-1185">Reference proteome</keyword>
<name>A0A4Q1SE42_9BACT</name>
<dbReference type="EMBL" id="SDMK01000002">
    <property type="protein sequence ID" value="RXS95188.1"/>
    <property type="molecule type" value="Genomic_DNA"/>
</dbReference>
<dbReference type="PANTHER" id="PTHR46847:SF1">
    <property type="entry name" value="D-ALLOSE-BINDING PERIPLASMIC PROTEIN-RELATED"/>
    <property type="match status" value="1"/>
</dbReference>
<evidence type="ECO:0000313" key="6">
    <source>
        <dbReference type="Proteomes" id="UP000290253"/>
    </source>
</evidence>
<evidence type="ECO:0000256" key="3">
    <source>
        <dbReference type="ARBA" id="ARBA00022729"/>
    </source>
</evidence>
<keyword evidence="3" id="KW-0732">Signal</keyword>